<evidence type="ECO:0000256" key="1">
    <source>
        <dbReference type="ARBA" id="ARBA00001946"/>
    </source>
</evidence>
<dbReference type="SMART" id="SM00046">
    <property type="entry name" value="DAGKc"/>
    <property type="match status" value="1"/>
</dbReference>
<evidence type="ECO:0000256" key="4">
    <source>
        <dbReference type="ARBA" id="ARBA00022741"/>
    </source>
</evidence>
<dbReference type="InterPro" id="IPR045540">
    <property type="entry name" value="YegS/DAGK_C"/>
</dbReference>
<dbReference type="InterPro" id="IPR050187">
    <property type="entry name" value="Lipid_Phosphate_FormReg"/>
</dbReference>
<keyword evidence="3" id="KW-0808">Transferase</keyword>
<keyword evidence="11" id="KW-1185">Reference proteome</keyword>
<keyword evidence="7" id="KW-0594">Phospholipid biosynthesis</keyword>
<keyword evidence="6" id="KW-0067">ATP-binding</keyword>
<dbReference type="InterPro" id="IPR001206">
    <property type="entry name" value="Diacylglycerol_kinase_cat_dom"/>
</dbReference>
<reference evidence="10 11" key="1">
    <citation type="submission" date="2018-04" db="EMBL/GenBank/DDBJ databases">
        <title>Novel actinobacteria from marine sediment.</title>
        <authorList>
            <person name="Ng Z.Y."/>
            <person name="Tan G.Y.A."/>
        </authorList>
    </citation>
    <scope>NUCLEOTIDE SEQUENCE [LARGE SCALE GENOMIC DNA]</scope>
    <source>
        <strain evidence="10 11">TPS81</strain>
    </source>
</reference>
<dbReference type="OrthoDB" id="142078at2"/>
<keyword evidence="5" id="KW-0418">Kinase</keyword>
<dbReference type="SUPFAM" id="SSF111331">
    <property type="entry name" value="NAD kinase/diacylglycerol kinase-like"/>
    <property type="match status" value="1"/>
</dbReference>
<keyword evidence="8" id="KW-1208">Phospholipid metabolism</keyword>
<evidence type="ECO:0000313" key="10">
    <source>
        <dbReference type="EMBL" id="RCV59197.1"/>
    </source>
</evidence>
<evidence type="ECO:0000256" key="8">
    <source>
        <dbReference type="ARBA" id="ARBA00023264"/>
    </source>
</evidence>
<feature type="domain" description="DAGKc" evidence="9">
    <location>
        <begin position="1"/>
        <end position="121"/>
    </location>
</feature>
<dbReference type="GO" id="GO:0016301">
    <property type="term" value="F:kinase activity"/>
    <property type="evidence" value="ECO:0007669"/>
    <property type="project" value="UniProtKB-KW"/>
</dbReference>
<sequence length="296" mass="30831">MLVITTSQAGGVAGDRLAEVAAELGPDAEVARCSDPAGLDAALDRGHEMLVVAGGDGTLHTVAGALYRRGELASRTVGLVPMGTGNDFARGTGIPLQPVAAARALRAGTARPLDLIVDDTGVVTVNAVHMGVGADSTRAASRLKRWLGPASFPVGGLIAGWAARGYRLRVEADGEVVIGPEHRVLLVGLANGPRVGGGHAILDPDARPDDGRIRLVVSRSRGPAARLMHAVRLHRGTHPMELDLHRRSAAVVRVSGEPCSATSDGEIEDGIVDRTWRVLPGAWNFVLPDQPDRTSS</sequence>
<protein>
    <recommendedName>
        <fullName evidence="9">DAGKc domain-containing protein</fullName>
    </recommendedName>
</protein>
<dbReference type="Pfam" id="PF19279">
    <property type="entry name" value="YegS_C"/>
    <property type="match status" value="1"/>
</dbReference>
<dbReference type="GO" id="GO:0005524">
    <property type="term" value="F:ATP binding"/>
    <property type="evidence" value="ECO:0007669"/>
    <property type="project" value="UniProtKB-KW"/>
</dbReference>
<evidence type="ECO:0000259" key="9">
    <source>
        <dbReference type="PROSITE" id="PS50146"/>
    </source>
</evidence>
<dbReference type="Gene3D" id="3.40.50.10330">
    <property type="entry name" value="Probable inorganic polyphosphate/atp-NAD kinase, domain 1"/>
    <property type="match status" value="1"/>
</dbReference>
<dbReference type="Proteomes" id="UP000253318">
    <property type="component" value="Unassembled WGS sequence"/>
</dbReference>
<keyword evidence="7" id="KW-0443">Lipid metabolism</keyword>
<comment type="caution">
    <text evidence="10">The sequence shown here is derived from an EMBL/GenBank/DDBJ whole genome shotgun (WGS) entry which is preliminary data.</text>
</comment>
<evidence type="ECO:0000313" key="11">
    <source>
        <dbReference type="Proteomes" id="UP000253318"/>
    </source>
</evidence>
<dbReference type="PANTHER" id="PTHR12358">
    <property type="entry name" value="SPHINGOSINE KINASE"/>
    <property type="match status" value="1"/>
</dbReference>
<dbReference type="Pfam" id="PF00781">
    <property type="entry name" value="DAGK_cat"/>
    <property type="match status" value="1"/>
</dbReference>
<evidence type="ECO:0000256" key="3">
    <source>
        <dbReference type="ARBA" id="ARBA00022679"/>
    </source>
</evidence>
<dbReference type="InterPro" id="IPR016064">
    <property type="entry name" value="NAD/diacylglycerol_kinase_sf"/>
</dbReference>
<dbReference type="InterPro" id="IPR017438">
    <property type="entry name" value="ATP-NAD_kinase_N"/>
</dbReference>
<dbReference type="AlphaFoldDB" id="A0A368T666"/>
<dbReference type="GO" id="GO:0008654">
    <property type="term" value="P:phospholipid biosynthetic process"/>
    <property type="evidence" value="ECO:0007669"/>
    <property type="project" value="UniProtKB-KW"/>
</dbReference>
<dbReference type="PANTHER" id="PTHR12358:SF54">
    <property type="entry name" value="SPHINGOSINE KINASE RELATED PROTEIN"/>
    <property type="match status" value="1"/>
</dbReference>
<keyword evidence="7" id="KW-0444">Lipid biosynthesis</keyword>
<dbReference type="PROSITE" id="PS50146">
    <property type="entry name" value="DAGK"/>
    <property type="match status" value="1"/>
</dbReference>
<comment type="similarity">
    <text evidence="2">Belongs to the diacylglycerol/lipid kinase family.</text>
</comment>
<name>A0A368T666_9ACTN</name>
<proteinExistence type="inferred from homology"/>
<keyword evidence="4" id="KW-0547">Nucleotide-binding</keyword>
<evidence type="ECO:0000256" key="6">
    <source>
        <dbReference type="ARBA" id="ARBA00022840"/>
    </source>
</evidence>
<evidence type="ECO:0000256" key="2">
    <source>
        <dbReference type="ARBA" id="ARBA00005983"/>
    </source>
</evidence>
<evidence type="ECO:0000256" key="7">
    <source>
        <dbReference type="ARBA" id="ARBA00023209"/>
    </source>
</evidence>
<dbReference type="Gene3D" id="2.60.200.40">
    <property type="match status" value="1"/>
</dbReference>
<gene>
    <name evidence="10" type="ORF">DEF24_10580</name>
</gene>
<comment type="cofactor">
    <cofactor evidence="1">
        <name>Mg(2+)</name>
        <dbReference type="ChEBI" id="CHEBI:18420"/>
    </cofactor>
</comment>
<accession>A0A368T666</accession>
<evidence type="ECO:0000256" key="5">
    <source>
        <dbReference type="ARBA" id="ARBA00022777"/>
    </source>
</evidence>
<organism evidence="10 11">
    <name type="scientific">Marinitenerispora sediminis</name>
    <dbReference type="NCBI Taxonomy" id="1931232"/>
    <lineage>
        <taxon>Bacteria</taxon>
        <taxon>Bacillati</taxon>
        <taxon>Actinomycetota</taxon>
        <taxon>Actinomycetes</taxon>
        <taxon>Streptosporangiales</taxon>
        <taxon>Nocardiopsidaceae</taxon>
        <taxon>Marinitenerispora</taxon>
    </lineage>
</organism>
<dbReference type="EMBL" id="QEIN01000067">
    <property type="protein sequence ID" value="RCV59197.1"/>
    <property type="molecule type" value="Genomic_DNA"/>
</dbReference>